<dbReference type="AlphaFoldDB" id="A0A9Q1KNB3"/>
<evidence type="ECO:0000313" key="4">
    <source>
        <dbReference type="EMBL" id="KAJ8446674.1"/>
    </source>
</evidence>
<keyword evidence="3" id="KW-0732">Signal</keyword>
<comment type="caution">
    <text evidence="4">The sequence shown here is derived from an EMBL/GenBank/DDBJ whole genome shotgun (WGS) entry which is preliminary data.</text>
</comment>
<dbReference type="Proteomes" id="UP001153076">
    <property type="component" value="Unassembled WGS sequence"/>
</dbReference>
<dbReference type="PROSITE" id="PS00925">
    <property type="entry name" value="OLEEI"/>
    <property type="match status" value="1"/>
</dbReference>
<keyword evidence="2" id="KW-1015">Disulfide bond</keyword>
<feature type="chain" id="PRO_5040505763" evidence="3">
    <location>
        <begin position="26"/>
        <end position="165"/>
    </location>
</feature>
<reference evidence="4" key="1">
    <citation type="submission" date="2022-04" db="EMBL/GenBank/DDBJ databases">
        <title>Carnegiea gigantea Genome sequencing and assembly v2.</title>
        <authorList>
            <person name="Copetti D."/>
            <person name="Sanderson M.J."/>
            <person name="Burquez A."/>
            <person name="Wojciechowski M.F."/>
        </authorList>
    </citation>
    <scope>NUCLEOTIDE SEQUENCE</scope>
    <source>
        <strain evidence="4">SGP5-SGP5p</strain>
        <tissue evidence="4">Aerial part</tissue>
    </source>
</reference>
<dbReference type="PANTHER" id="PTHR31614">
    <property type="entry name" value="PROTEIN DOWNSTREAM OF FLC-RELATED"/>
    <property type="match status" value="1"/>
</dbReference>
<proteinExistence type="inferred from homology"/>
<keyword evidence="5" id="KW-1185">Reference proteome</keyword>
<sequence>MASWVNFLALFAAVLLSALAATTEAHKLAKPYRVTGKVYCDTCRFGFETKYSPYIPDAVVKLECKDKSATKVVYNHTVTTDSNGAFDFQVYEDHGEQLCDAVLIKSPWPHCKILDKGRYRSRVIVTGSNGIISNHRYANNLGFVQKEALPVCQQLRKFYFQSDDE</sequence>
<evidence type="ECO:0000256" key="3">
    <source>
        <dbReference type="SAM" id="SignalP"/>
    </source>
</evidence>
<gene>
    <name evidence="4" type="ORF">Cgig2_002836</name>
</gene>
<protein>
    <submittedName>
        <fullName evidence="4">Uncharacterized protein</fullName>
    </submittedName>
</protein>
<dbReference type="GO" id="GO:0005615">
    <property type="term" value="C:extracellular space"/>
    <property type="evidence" value="ECO:0007669"/>
    <property type="project" value="InterPro"/>
</dbReference>
<dbReference type="EMBL" id="JAKOGI010000051">
    <property type="protein sequence ID" value="KAJ8446674.1"/>
    <property type="molecule type" value="Genomic_DNA"/>
</dbReference>
<feature type="signal peptide" evidence="3">
    <location>
        <begin position="1"/>
        <end position="25"/>
    </location>
</feature>
<evidence type="ECO:0000256" key="2">
    <source>
        <dbReference type="ARBA" id="ARBA00023157"/>
    </source>
</evidence>
<dbReference type="InterPro" id="IPR006040">
    <property type="entry name" value="Allergen_Ole_e_I_CS"/>
</dbReference>
<organism evidence="4 5">
    <name type="scientific">Carnegiea gigantea</name>
    <dbReference type="NCBI Taxonomy" id="171969"/>
    <lineage>
        <taxon>Eukaryota</taxon>
        <taxon>Viridiplantae</taxon>
        <taxon>Streptophyta</taxon>
        <taxon>Embryophyta</taxon>
        <taxon>Tracheophyta</taxon>
        <taxon>Spermatophyta</taxon>
        <taxon>Magnoliopsida</taxon>
        <taxon>eudicotyledons</taxon>
        <taxon>Gunneridae</taxon>
        <taxon>Pentapetalae</taxon>
        <taxon>Caryophyllales</taxon>
        <taxon>Cactineae</taxon>
        <taxon>Cactaceae</taxon>
        <taxon>Cactoideae</taxon>
        <taxon>Echinocereeae</taxon>
        <taxon>Carnegiea</taxon>
    </lineage>
</organism>
<comment type="similarity">
    <text evidence="1">Belongs to the Ole e I family.</text>
</comment>
<name>A0A9Q1KNB3_9CARY</name>
<accession>A0A9Q1KNB3</accession>
<dbReference type="PANTHER" id="PTHR31614:SF5">
    <property type="entry name" value="ALLERGEN-LIKE PROTEIN BRSN20"/>
    <property type="match status" value="1"/>
</dbReference>
<evidence type="ECO:0000256" key="1">
    <source>
        <dbReference type="ARBA" id="ARBA00010049"/>
    </source>
</evidence>
<dbReference type="InterPro" id="IPR006041">
    <property type="entry name" value="Pollen_Ole_e1_allergen"/>
</dbReference>
<dbReference type="Pfam" id="PF01190">
    <property type="entry name" value="Pollen_Ole_e_1"/>
    <property type="match status" value="1"/>
</dbReference>
<dbReference type="OrthoDB" id="1896520at2759"/>
<evidence type="ECO:0000313" key="5">
    <source>
        <dbReference type="Proteomes" id="UP001153076"/>
    </source>
</evidence>